<dbReference type="InterPro" id="IPR036737">
    <property type="entry name" value="OmpA-like_sf"/>
</dbReference>
<dbReference type="Pfam" id="PF13677">
    <property type="entry name" value="MotB_plug"/>
    <property type="match status" value="1"/>
</dbReference>
<dbReference type="KEGG" id="nva:G3M78_11865"/>
<evidence type="ECO:0000313" key="12">
    <source>
        <dbReference type="EMBL" id="QPJ66052.1"/>
    </source>
</evidence>
<organism evidence="12 13">
    <name type="scientific">Candidatus Nitrohelix vancouverensis</name>
    <dbReference type="NCBI Taxonomy" id="2705534"/>
    <lineage>
        <taxon>Bacteria</taxon>
        <taxon>Pseudomonadati</taxon>
        <taxon>Nitrospinota/Tectimicrobiota group</taxon>
        <taxon>Nitrospinota</taxon>
        <taxon>Nitrospinia</taxon>
        <taxon>Nitrospinales</taxon>
        <taxon>Nitrospinaceae</taxon>
        <taxon>Candidatus Nitrohelix</taxon>
    </lineage>
</organism>
<feature type="coiled-coil region" evidence="8">
    <location>
        <begin position="209"/>
        <end position="269"/>
    </location>
</feature>
<dbReference type="GO" id="GO:0005886">
    <property type="term" value="C:plasma membrane"/>
    <property type="evidence" value="ECO:0007669"/>
    <property type="project" value="UniProtKB-SubCell"/>
</dbReference>
<evidence type="ECO:0000256" key="10">
    <source>
        <dbReference type="SAM" id="Phobius"/>
    </source>
</evidence>
<keyword evidence="4 10" id="KW-0812">Transmembrane</keyword>
<dbReference type="PANTHER" id="PTHR30329">
    <property type="entry name" value="STATOR ELEMENT OF FLAGELLAR MOTOR COMPLEX"/>
    <property type="match status" value="1"/>
</dbReference>
<feature type="compositionally biased region" description="Low complexity" evidence="9">
    <location>
        <begin position="72"/>
        <end position="81"/>
    </location>
</feature>
<feature type="transmembrane region" description="Helical" evidence="10">
    <location>
        <begin position="278"/>
        <end position="299"/>
    </location>
</feature>
<dbReference type="PANTHER" id="PTHR30329:SF21">
    <property type="entry name" value="LIPOPROTEIN YIAD-RELATED"/>
    <property type="match status" value="1"/>
</dbReference>
<dbReference type="InterPro" id="IPR006665">
    <property type="entry name" value="OmpA-like"/>
</dbReference>
<keyword evidence="5 10" id="KW-1133">Transmembrane helix</keyword>
<evidence type="ECO:0000256" key="5">
    <source>
        <dbReference type="ARBA" id="ARBA00022989"/>
    </source>
</evidence>
<evidence type="ECO:0000313" key="13">
    <source>
        <dbReference type="Proteomes" id="UP000594464"/>
    </source>
</evidence>
<dbReference type="Gene3D" id="3.30.1330.60">
    <property type="entry name" value="OmpA-like domain"/>
    <property type="match status" value="1"/>
</dbReference>
<dbReference type="Gene3D" id="1.10.287.1490">
    <property type="match status" value="1"/>
</dbReference>
<proteinExistence type="inferred from homology"/>
<evidence type="ECO:0000256" key="8">
    <source>
        <dbReference type="SAM" id="Coils"/>
    </source>
</evidence>
<evidence type="ECO:0000256" key="9">
    <source>
        <dbReference type="SAM" id="MobiDB-lite"/>
    </source>
</evidence>
<dbReference type="AlphaFoldDB" id="A0A7T0C423"/>
<feature type="region of interest" description="Disordered" evidence="9">
    <location>
        <begin position="49"/>
        <end position="88"/>
    </location>
</feature>
<accession>A0A7T0C423</accession>
<dbReference type="SUPFAM" id="SSF103088">
    <property type="entry name" value="OmpA-like"/>
    <property type="match status" value="1"/>
</dbReference>
<dbReference type="PROSITE" id="PS51123">
    <property type="entry name" value="OMPA_2"/>
    <property type="match status" value="1"/>
</dbReference>
<evidence type="ECO:0000256" key="3">
    <source>
        <dbReference type="ARBA" id="ARBA00022475"/>
    </source>
</evidence>
<sequence length="487" mass="55556">MARENVELIKEQLRAKTRELNKLTSKQSKKEEKYQHLIEVSKQKIDEMKKELDDKDQQIKKTEGMGGGGGFSFSSSASLGDISDDSDDAPTVVEKEVIVQDPKLVKALNKLRKKNSQLEMEVESHQSEKAKLEKQRTLLTKEIKRVRKQPDMIKQLKIKARDIEEKAKLNQDKYMKVIDEKEELIKSYESVIFEAAGDGAKSKLPSEIIRELKDELEELRHDKERLENELFETKKQFDRKLSEKIKALEEEWGEKLKKLRKEKAKLSGEIFDEPTDSWMITYADMVTLLLTFFILYYSIASVNMQKFKEAIIGEENASIGLLELLDSAEIKESIQNLTGMKSNDILNEINEAVEETELNVDTSTSKIVVRVPGSTLFATGGADLTKAALPVLDEVIRITKKYPNYKIHIQGHTDDEPISTERFPTNWELSAARATAVLRYFIDKGSDAKKLTATGYADTFPLATNDSELGRAKNRRVEFVLEKEKKG</sequence>
<feature type="coiled-coil region" evidence="8">
    <location>
        <begin position="108"/>
        <end position="173"/>
    </location>
</feature>
<evidence type="ECO:0000256" key="1">
    <source>
        <dbReference type="ARBA" id="ARBA00004162"/>
    </source>
</evidence>
<dbReference type="Pfam" id="PF00691">
    <property type="entry name" value="OmpA"/>
    <property type="match status" value="1"/>
</dbReference>
<dbReference type="InterPro" id="IPR050330">
    <property type="entry name" value="Bact_OuterMem_StrucFunc"/>
</dbReference>
<evidence type="ECO:0000256" key="7">
    <source>
        <dbReference type="PROSITE-ProRule" id="PRU00473"/>
    </source>
</evidence>
<comment type="subcellular location">
    <subcellularLocation>
        <location evidence="1">Cell membrane</location>
        <topology evidence="1">Single-pass membrane protein</topology>
    </subcellularLocation>
</comment>
<feature type="compositionally biased region" description="Basic and acidic residues" evidence="9">
    <location>
        <begin position="49"/>
        <end position="63"/>
    </location>
</feature>
<keyword evidence="3" id="KW-1003">Cell membrane</keyword>
<evidence type="ECO:0000256" key="2">
    <source>
        <dbReference type="ARBA" id="ARBA00008914"/>
    </source>
</evidence>
<evidence type="ECO:0000256" key="4">
    <source>
        <dbReference type="ARBA" id="ARBA00022692"/>
    </source>
</evidence>
<keyword evidence="8" id="KW-0175">Coiled coil</keyword>
<evidence type="ECO:0000259" key="11">
    <source>
        <dbReference type="PROSITE" id="PS51123"/>
    </source>
</evidence>
<dbReference type="EMBL" id="CP048620">
    <property type="protein sequence ID" value="QPJ66052.1"/>
    <property type="molecule type" value="Genomic_DNA"/>
</dbReference>
<dbReference type="InterPro" id="IPR025713">
    <property type="entry name" value="MotB-like_N_dom"/>
</dbReference>
<comment type="similarity">
    <text evidence="2">Belongs to the MotB family.</text>
</comment>
<protein>
    <submittedName>
        <fullName evidence="12">OmpA family protein</fullName>
    </submittedName>
</protein>
<dbReference type="CDD" id="cd07185">
    <property type="entry name" value="OmpA_C-like"/>
    <property type="match status" value="1"/>
</dbReference>
<reference evidence="13" key="1">
    <citation type="submission" date="2020-02" db="EMBL/GenBank/DDBJ databases">
        <title>Genomic and physiological characterization of two novel Nitrospinaceae genera.</title>
        <authorList>
            <person name="Mueller A.J."/>
            <person name="Jung M.-Y."/>
            <person name="Strachan C.R."/>
            <person name="Herbold C.W."/>
            <person name="Kirkegaard R.H."/>
            <person name="Daims H."/>
        </authorList>
    </citation>
    <scope>NUCLEOTIDE SEQUENCE [LARGE SCALE GENOMIC DNA]</scope>
</reference>
<gene>
    <name evidence="12" type="ORF">G3M78_11865</name>
</gene>
<name>A0A7T0C423_9BACT</name>
<evidence type="ECO:0000256" key="6">
    <source>
        <dbReference type="ARBA" id="ARBA00023136"/>
    </source>
</evidence>
<keyword evidence="6 7" id="KW-0472">Membrane</keyword>
<feature type="domain" description="OmpA-like" evidence="11">
    <location>
        <begin position="364"/>
        <end position="485"/>
    </location>
</feature>
<dbReference type="Proteomes" id="UP000594464">
    <property type="component" value="Chromosome"/>
</dbReference>